<protein>
    <submittedName>
        <fullName evidence="1">Uncharacterized protein</fullName>
    </submittedName>
</protein>
<dbReference type="KEGG" id="eca:ECA3089"/>
<evidence type="ECO:0000313" key="1">
    <source>
        <dbReference type="EMBL" id="CAG75988.1"/>
    </source>
</evidence>
<dbReference type="HOGENOM" id="CLU_168959_0_0_6"/>
<sequence length="116" mass="12989">MPHAMYVLYKCGGTRYTVFLIFALLRSAMPSIKLTVNYLYRQSGETREASQATARVFAGDDLVATEVITGMTESPVDKYLHYSGPENQPVRVEWYCQGTTVMTVSAVEICPCCHHD</sequence>
<dbReference type="Proteomes" id="UP000007966">
    <property type="component" value="Chromosome"/>
</dbReference>
<name>Q6D2K6_PECAS</name>
<organism evidence="1 2">
    <name type="scientific">Pectobacterium atrosepticum (strain SCRI 1043 / ATCC BAA-672)</name>
    <name type="common">Erwinia carotovora subsp. atroseptica</name>
    <dbReference type="NCBI Taxonomy" id="218491"/>
    <lineage>
        <taxon>Bacteria</taxon>
        <taxon>Pseudomonadati</taxon>
        <taxon>Pseudomonadota</taxon>
        <taxon>Gammaproteobacteria</taxon>
        <taxon>Enterobacterales</taxon>
        <taxon>Pectobacteriaceae</taxon>
        <taxon>Pectobacterium</taxon>
    </lineage>
</organism>
<dbReference type="eggNOG" id="ENOG50330FS">
    <property type="taxonomic scope" value="Bacteria"/>
</dbReference>
<accession>Q6D2K6</accession>
<keyword evidence="2" id="KW-1185">Reference proteome</keyword>
<reference evidence="1" key="1">
    <citation type="submission" date="2004-02" db="EMBL/GenBank/DDBJ databases">
        <title>The genome sequence of the enterobacterial phytopathogen Erwinia carotovora subsp. atroseptica SCRI1043 and functional genomic identification of novel virulence factors.</title>
        <authorList>
            <person name="Bell K.S."/>
            <person name="Sebaihia M."/>
            <person name="Pritchard L."/>
            <person name="Holden M."/>
            <person name="Hyman L.J."/>
            <person name="Holeva M.C."/>
            <person name="Thomson N.R."/>
            <person name="Bentley S.D."/>
            <person name="Churcher C."/>
            <person name="Mungall K."/>
            <person name="Atkin R."/>
            <person name="Bason N."/>
            <person name="Brooks K."/>
            <person name="Chillingworth T."/>
            <person name="Clark K."/>
            <person name="Doggett J."/>
            <person name="Fraser A."/>
            <person name="Hance Z."/>
            <person name="Hauser H."/>
            <person name="Jagels K."/>
            <person name="Moule S."/>
            <person name="Norbertczak H."/>
            <person name="Ormond D."/>
            <person name="Price C."/>
            <person name="Quail M.A."/>
            <person name="Sanders M."/>
            <person name="Walker D."/>
            <person name="Whitehead S."/>
            <person name="Salmond G.P.C."/>
            <person name="Birch P.R.J."/>
            <person name="Barrell B.G."/>
            <person name="Parkhill J."/>
            <person name="Toth I.K."/>
        </authorList>
    </citation>
    <scope>NUCLEOTIDE SEQUENCE</scope>
    <source>
        <strain evidence="1">SCRI1043</strain>
    </source>
</reference>
<dbReference type="EMBL" id="BX950851">
    <property type="protein sequence ID" value="CAG75988.1"/>
    <property type="molecule type" value="Genomic_DNA"/>
</dbReference>
<dbReference type="AlphaFoldDB" id="Q6D2K6"/>
<proteinExistence type="predicted"/>
<evidence type="ECO:0000313" key="2">
    <source>
        <dbReference type="Proteomes" id="UP000007966"/>
    </source>
</evidence>
<gene>
    <name evidence="1" type="ordered locus">ECA3089</name>
</gene>